<proteinExistence type="predicted"/>
<organism evidence="1 2">
    <name type="scientific">Stylosanthes scabra</name>
    <dbReference type="NCBI Taxonomy" id="79078"/>
    <lineage>
        <taxon>Eukaryota</taxon>
        <taxon>Viridiplantae</taxon>
        <taxon>Streptophyta</taxon>
        <taxon>Embryophyta</taxon>
        <taxon>Tracheophyta</taxon>
        <taxon>Spermatophyta</taxon>
        <taxon>Magnoliopsida</taxon>
        <taxon>eudicotyledons</taxon>
        <taxon>Gunneridae</taxon>
        <taxon>Pentapetalae</taxon>
        <taxon>rosids</taxon>
        <taxon>fabids</taxon>
        <taxon>Fabales</taxon>
        <taxon>Fabaceae</taxon>
        <taxon>Papilionoideae</taxon>
        <taxon>50 kb inversion clade</taxon>
        <taxon>dalbergioids sensu lato</taxon>
        <taxon>Dalbergieae</taxon>
        <taxon>Pterocarpus clade</taxon>
        <taxon>Stylosanthes</taxon>
    </lineage>
</organism>
<evidence type="ECO:0000313" key="2">
    <source>
        <dbReference type="Proteomes" id="UP001341840"/>
    </source>
</evidence>
<dbReference type="InterPro" id="IPR012340">
    <property type="entry name" value="NA-bd_OB-fold"/>
</dbReference>
<gene>
    <name evidence="1" type="ORF">PIB30_014310</name>
</gene>
<dbReference type="EMBL" id="JASCZI010000038">
    <property type="protein sequence ID" value="MED6107459.1"/>
    <property type="molecule type" value="Genomic_DNA"/>
</dbReference>
<reference evidence="1 2" key="1">
    <citation type="journal article" date="2023" name="Plants (Basel)">
        <title>Bridging the Gap: Combining Genomics and Transcriptomics Approaches to Understand Stylosanthes scabra, an Orphan Legume from the Brazilian Caatinga.</title>
        <authorList>
            <person name="Ferreira-Neto J.R.C."/>
            <person name="da Silva M.D."/>
            <person name="Binneck E."/>
            <person name="de Melo N.F."/>
            <person name="da Silva R.H."/>
            <person name="de Melo A.L.T.M."/>
            <person name="Pandolfi V."/>
            <person name="Bustamante F.O."/>
            <person name="Brasileiro-Vidal A.C."/>
            <person name="Benko-Iseppon A.M."/>
        </authorList>
    </citation>
    <scope>NUCLEOTIDE SEQUENCE [LARGE SCALE GENOMIC DNA]</scope>
    <source>
        <tissue evidence="1">Leaves</tissue>
    </source>
</reference>
<accession>A0ABU6Q6K5</accession>
<dbReference type="Proteomes" id="UP001341840">
    <property type="component" value="Unassembled WGS sequence"/>
</dbReference>
<evidence type="ECO:0008006" key="3">
    <source>
        <dbReference type="Google" id="ProtNLM"/>
    </source>
</evidence>
<keyword evidence="2" id="KW-1185">Reference proteome</keyword>
<dbReference type="Gene3D" id="2.40.50.140">
    <property type="entry name" value="Nucleic acid-binding proteins"/>
    <property type="match status" value="1"/>
</dbReference>
<dbReference type="SUPFAM" id="SSF50249">
    <property type="entry name" value="Nucleic acid-binding proteins"/>
    <property type="match status" value="1"/>
</dbReference>
<name>A0ABU6Q6K5_9FABA</name>
<comment type="caution">
    <text evidence="1">The sequence shown here is derived from an EMBL/GenBank/DDBJ whole genome shotgun (WGS) entry which is preliminary data.</text>
</comment>
<sequence length="391" mass="45246">MVVEDCKRTHVCVPKGLITRWMPHLKEFKMFRITNLMVIDLKMKPRLRTIPCNWYLGFSHRTTVEPLETPLFPCNPFRFKRFSEHMDENIVLQNDIFEVVGKEDPRDVVTNTRWEIKRMVVVLQDTDNDWCYNACAGRKKKVYTRDGTSSNGKHCTIDTGERVDRYKIEVIATDDTGCINLLLWDREAKILCGNPAIEAEDDYPKILNNMLDRQLLIMINVRNNNINEGDPIYPVIKVIDDLEVIGKCTSVKDPIDVQENVDVNYSMHIYETNSTRETLSLPSTATITSLSSMEEIINNAGRNNRNKRIPCSAIDFPEGNDYYFRFHENEDTYYMLQDLADKLGNVVGNYIWFVDDADNCVPVRINRVGNTFRMSGEHIVTLRSQSAPHEC</sequence>
<protein>
    <recommendedName>
        <fullName evidence="3">Replication factor A C-terminal domain-containing protein</fullName>
    </recommendedName>
</protein>
<evidence type="ECO:0000313" key="1">
    <source>
        <dbReference type="EMBL" id="MED6107459.1"/>
    </source>
</evidence>